<dbReference type="EMBL" id="FQZI01000002">
    <property type="protein sequence ID" value="SHI76453.1"/>
    <property type="molecule type" value="Genomic_DNA"/>
</dbReference>
<reference evidence="3" key="1">
    <citation type="submission" date="2016-11" db="EMBL/GenBank/DDBJ databases">
        <authorList>
            <person name="Varghese N."/>
            <person name="Submissions S."/>
        </authorList>
    </citation>
    <scope>NUCLEOTIDE SEQUENCE [LARGE SCALE GENOMIC DNA]</scope>
    <source>
        <strain evidence="3">DSM 18829</strain>
    </source>
</reference>
<dbReference type="Pfam" id="PF17116">
    <property type="entry name" value="T9SS_plug_1st"/>
    <property type="match status" value="1"/>
</dbReference>
<dbReference type="Proteomes" id="UP000184488">
    <property type="component" value="Unassembled WGS sequence"/>
</dbReference>
<accession>A0A1M6DTF6</accession>
<evidence type="ECO:0000313" key="3">
    <source>
        <dbReference type="Proteomes" id="UP000184488"/>
    </source>
</evidence>
<organism evidence="2 3">
    <name type="scientific">Flavobacterium terrae</name>
    <dbReference type="NCBI Taxonomy" id="415425"/>
    <lineage>
        <taxon>Bacteria</taxon>
        <taxon>Pseudomonadati</taxon>
        <taxon>Bacteroidota</taxon>
        <taxon>Flavobacteriia</taxon>
        <taxon>Flavobacteriales</taxon>
        <taxon>Flavobacteriaceae</taxon>
        <taxon>Flavobacterium</taxon>
    </lineage>
</organism>
<feature type="domain" description="Type 9 secretion system plug protein N-terminal" evidence="1">
    <location>
        <begin position="30"/>
        <end position="150"/>
    </location>
</feature>
<dbReference type="InterPro" id="IPR031345">
    <property type="entry name" value="T9SS_Plug_N"/>
</dbReference>
<evidence type="ECO:0000259" key="1">
    <source>
        <dbReference type="Pfam" id="PF17116"/>
    </source>
</evidence>
<gene>
    <name evidence="2" type="ORF">SAMN05444363_1623</name>
</gene>
<sequence length="415" mass="48633">MHRIFFFIAFVFWGHQLTAQVTETQPPFNIKTVTFTQNTNNVYPFFRLGEPFQFSFDDLYGNEEDYYFTVTHYNYNWTPSDLAKAEYISGIDNQRIQDYENSFNTLQLYSHYRLNFPNNFCQLTKSGNYLLSIYNSTRDLIFSKKFVVYEELTEVPMQIKRSRTGSDNKKMHNVEFSIKSTSLIFQNPMQNIKVILFQNGKWNNCIVNVKPQYTIGNDLIFRYNQETQFFAGNEYLYFDNKEIRAATNTIAKVDSNSGLYNTFLYTDSPRKNKGYTFFPDVNGNFQPRNLIAQNNDVEADYTWVYFSLFAPEYAANSNIYVTGMFNNNVLNSENKMEYNTEKGIFQKAILIKQGFNNYDYTLTDGKQKVDAANDIDGNYYETENNYTALVYYRANGERYDRIIGKGDANSTNITN</sequence>
<dbReference type="AlphaFoldDB" id="A0A1M6DTF6"/>
<evidence type="ECO:0000313" key="2">
    <source>
        <dbReference type="EMBL" id="SHI76453.1"/>
    </source>
</evidence>
<dbReference type="STRING" id="415425.SAMN05444363_1623"/>
<dbReference type="RefSeq" id="WP_073310248.1">
    <property type="nucleotide sequence ID" value="NZ_FQZI01000002.1"/>
</dbReference>
<dbReference type="Gene3D" id="2.60.40.10">
    <property type="entry name" value="Immunoglobulins"/>
    <property type="match status" value="1"/>
</dbReference>
<proteinExistence type="predicted"/>
<dbReference type="OrthoDB" id="1522602at2"/>
<name>A0A1M6DTF6_9FLAO</name>
<protein>
    <recommendedName>
        <fullName evidence="1">Type 9 secretion system plug protein N-terminal domain-containing protein</fullName>
    </recommendedName>
</protein>
<dbReference type="InterPro" id="IPR013783">
    <property type="entry name" value="Ig-like_fold"/>
</dbReference>
<keyword evidence="3" id="KW-1185">Reference proteome</keyword>